<evidence type="ECO:0000259" key="15">
    <source>
        <dbReference type="PROSITE" id="PS50262"/>
    </source>
</evidence>
<keyword evidence="9" id="KW-1015">Disulfide bond</keyword>
<keyword evidence="7 13" id="KW-0297">G-protein coupled receptor</keyword>
<feature type="transmembrane region" description="Helical" evidence="14">
    <location>
        <begin position="28"/>
        <end position="51"/>
    </location>
</feature>
<evidence type="ECO:0000313" key="17">
    <source>
        <dbReference type="Proteomes" id="UP001181693"/>
    </source>
</evidence>
<dbReference type="AlphaFoldDB" id="A0AAV3A9I0"/>
<dbReference type="PROSITE" id="PS50262">
    <property type="entry name" value="G_PROTEIN_RECEP_F1_2"/>
    <property type="match status" value="1"/>
</dbReference>
<dbReference type="Gene3D" id="1.20.1070.10">
    <property type="entry name" value="Rhodopsin 7-helix transmembrane proteins"/>
    <property type="match status" value="1"/>
</dbReference>
<feature type="transmembrane region" description="Helical" evidence="14">
    <location>
        <begin position="269"/>
        <end position="291"/>
    </location>
</feature>
<dbReference type="InterPro" id="IPR000725">
    <property type="entry name" value="Olfact_rcpt"/>
</dbReference>
<feature type="transmembrane region" description="Helical" evidence="14">
    <location>
        <begin position="141"/>
        <end position="165"/>
    </location>
</feature>
<keyword evidence="3 14" id="KW-0716">Sensory transduction</keyword>
<dbReference type="EMBL" id="DYDO01000006">
    <property type="protein sequence ID" value="DBA23824.1"/>
    <property type="molecule type" value="Genomic_DNA"/>
</dbReference>
<dbReference type="PANTHER" id="PTHR24242">
    <property type="entry name" value="G-PROTEIN COUPLED RECEPTOR"/>
    <property type="match status" value="1"/>
</dbReference>
<keyword evidence="8 14" id="KW-0472">Membrane</keyword>
<dbReference type="PANTHER" id="PTHR24242:SF253">
    <property type="entry name" value="OLFACTORY RECEPTOR-RELATED"/>
    <property type="match status" value="1"/>
</dbReference>
<evidence type="ECO:0000256" key="12">
    <source>
        <dbReference type="ARBA" id="ARBA00023224"/>
    </source>
</evidence>
<evidence type="ECO:0000256" key="9">
    <source>
        <dbReference type="ARBA" id="ARBA00023157"/>
    </source>
</evidence>
<comment type="subcellular location">
    <subcellularLocation>
        <location evidence="1 14">Cell membrane</location>
        <topology evidence="1 14">Multi-pass membrane protein</topology>
    </subcellularLocation>
</comment>
<keyword evidence="17" id="KW-1185">Reference proteome</keyword>
<evidence type="ECO:0000313" key="16">
    <source>
        <dbReference type="EMBL" id="DBA23824.1"/>
    </source>
</evidence>
<dbReference type="Pfam" id="PF13853">
    <property type="entry name" value="7tm_4"/>
    <property type="match status" value="1"/>
</dbReference>
<organism evidence="16 17">
    <name type="scientific">Pyxicephalus adspersus</name>
    <name type="common">African bullfrog</name>
    <dbReference type="NCBI Taxonomy" id="30357"/>
    <lineage>
        <taxon>Eukaryota</taxon>
        <taxon>Metazoa</taxon>
        <taxon>Chordata</taxon>
        <taxon>Craniata</taxon>
        <taxon>Vertebrata</taxon>
        <taxon>Euteleostomi</taxon>
        <taxon>Amphibia</taxon>
        <taxon>Batrachia</taxon>
        <taxon>Anura</taxon>
        <taxon>Neobatrachia</taxon>
        <taxon>Ranoidea</taxon>
        <taxon>Pyxicephalidae</taxon>
        <taxon>Pyxicephalinae</taxon>
        <taxon>Pyxicephalus</taxon>
    </lineage>
</organism>
<dbReference type="GO" id="GO:0005886">
    <property type="term" value="C:plasma membrane"/>
    <property type="evidence" value="ECO:0007669"/>
    <property type="project" value="UniProtKB-SubCell"/>
</dbReference>
<protein>
    <recommendedName>
        <fullName evidence="14">Olfactory receptor</fullName>
    </recommendedName>
</protein>
<evidence type="ECO:0000256" key="8">
    <source>
        <dbReference type="ARBA" id="ARBA00023136"/>
    </source>
</evidence>
<evidence type="ECO:0000256" key="1">
    <source>
        <dbReference type="ARBA" id="ARBA00004651"/>
    </source>
</evidence>
<evidence type="ECO:0000256" key="14">
    <source>
        <dbReference type="RuleBase" id="RU363047"/>
    </source>
</evidence>
<dbReference type="Proteomes" id="UP001181693">
    <property type="component" value="Unassembled WGS sequence"/>
</dbReference>
<dbReference type="PROSITE" id="PS00237">
    <property type="entry name" value="G_PROTEIN_RECEP_F1_1"/>
    <property type="match status" value="1"/>
</dbReference>
<gene>
    <name evidence="16" type="ORF">GDO54_014702</name>
</gene>
<dbReference type="GO" id="GO:0004930">
    <property type="term" value="F:G protein-coupled receptor activity"/>
    <property type="evidence" value="ECO:0007669"/>
    <property type="project" value="UniProtKB-KW"/>
</dbReference>
<keyword evidence="2 14" id="KW-1003">Cell membrane</keyword>
<dbReference type="PRINTS" id="PR00245">
    <property type="entry name" value="OLFACTORYR"/>
</dbReference>
<keyword evidence="4 13" id="KW-0812">Transmembrane</keyword>
<dbReference type="SUPFAM" id="SSF81321">
    <property type="entry name" value="Family A G protein-coupled receptor-like"/>
    <property type="match status" value="1"/>
</dbReference>
<accession>A0AAV3A9I0</accession>
<sequence length="317" mass="36613">MTNHRNRTIITEVFFLGFESLTEYKVPLFILLFFTYTFTCAENFLIILLICRSSNLHSPMYFLIGNLLFIEIIYITNLAPYLMYNIVSGRWIIDFTGCLIQINVTIGITVVEIFLLTLMSYDRYLAVCHPLRYSALIHIRLCLYFVIVFWITSLFIISTIFYFLITLVFCGPIAMEHFVCEFTTFLTFACIMSDITTLNIYSLVLSALLNAPFFIILVSYILIIISVLKIRTSVGRWKAFSTCASHLTVVTIYFGIPFFASMVPGGKTYYNLMAAIYYGVPPLINPIIYSLRNKEIHKALQTAMSDLRKYFINKMHS</sequence>
<dbReference type="GO" id="GO:0004984">
    <property type="term" value="F:olfactory receptor activity"/>
    <property type="evidence" value="ECO:0007669"/>
    <property type="project" value="InterPro"/>
</dbReference>
<keyword evidence="6 14" id="KW-1133">Transmembrane helix</keyword>
<feature type="transmembrane region" description="Helical" evidence="14">
    <location>
        <begin position="63"/>
        <end position="87"/>
    </location>
</feature>
<evidence type="ECO:0000256" key="13">
    <source>
        <dbReference type="RuleBase" id="RU000688"/>
    </source>
</evidence>
<comment type="caution">
    <text evidence="16">The sequence shown here is derived from an EMBL/GenBank/DDBJ whole genome shotgun (WGS) entry which is preliminary data.</text>
</comment>
<evidence type="ECO:0000256" key="6">
    <source>
        <dbReference type="ARBA" id="ARBA00022989"/>
    </source>
</evidence>
<keyword evidence="11" id="KW-0325">Glycoprotein</keyword>
<evidence type="ECO:0000256" key="7">
    <source>
        <dbReference type="ARBA" id="ARBA00023040"/>
    </source>
</evidence>
<evidence type="ECO:0000256" key="10">
    <source>
        <dbReference type="ARBA" id="ARBA00023170"/>
    </source>
</evidence>
<keyword evidence="5 14" id="KW-0552">Olfaction</keyword>
<comment type="similarity">
    <text evidence="13">Belongs to the G-protein coupled receptor 1 family.</text>
</comment>
<evidence type="ECO:0000256" key="11">
    <source>
        <dbReference type="ARBA" id="ARBA00023180"/>
    </source>
</evidence>
<reference evidence="16" key="1">
    <citation type="thesis" date="2020" institute="ProQuest LLC" country="789 East Eisenhower Parkway, Ann Arbor, MI, USA">
        <title>Comparative Genomics and Chromosome Evolution.</title>
        <authorList>
            <person name="Mudd A.B."/>
        </authorList>
    </citation>
    <scope>NUCLEOTIDE SEQUENCE</scope>
    <source>
        <strain evidence="16">1538</strain>
        <tissue evidence="16">Blood</tissue>
    </source>
</reference>
<dbReference type="InterPro" id="IPR050939">
    <property type="entry name" value="Olfactory_GPCR1"/>
</dbReference>
<keyword evidence="12 13" id="KW-0807">Transducer</keyword>
<feature type="transmembrane region" description="Helical" evidence="14">
    <location>
        <begin position="200"/>
        <end position="228"/>
    </location>
</feature>
<name>A0AAV3A9I0_PYXAD</name>
<dbReference type="InterPro" id="IPR000276">
    <property type="entry name" value="GPCR_Rhodpsn"/>
</dbReference>
<evidence type="ECO:0000256" key="4">
    <source>
        <dbReference type="ARBA" id="ARBA00022692"/>
    </source>
</evidence>
<evidence type="ECO:0000256" key="5">
    <source>
        <dbReference type="ARBA" id="ARBA00022725"/>
    </source>
</evidence>
<dbReference type="FunFam" id="1.20.1070.10:FF:000015">
    <property type="entry name" value="Olfactory receptor"/>
    <property type="match status" value="1"/>
</dbReference>
<proteinExistence type="inferred from homology"/>
<evidence type="ECO:0000256" key="3">
    <source>
        <dbReference type="ARBA" id="ARBA00022606"/>
    </source>
</evidence>
<feature type="domain" description="G-protein coupled receptors family 1 profile" evidence="15">
    <location>
        <begin position="42"/>
        <end position="289"/>
    </location>
</feature>
<feature type="transmembrane region" description="Helical" evidence="14">
    <location>
        <begin position="240"/>
        <end position="263"/>
    </location>
</feature>
<keyword evidence="10 13" id="KW-0675">Receptor</keyword>
<dbReference type="InterPro" id="IPR017452">
    <property type="entry name" value="GPCR_Rhodpsn_7TM"/>
</dbReference>
<evidence type="ECO:0000256" key="2">
    <source>
        <dbReference type="ARBA" id="ARBA00022475"/>
    </source>
</evidence>
<dbReference type="PRINTS" id="PR00237">
    <property type="entry name" value="GPCRRHODOPSN"/>
</dbReference>
<feature type="transmembrane region" description="Helical" evidence="14">
    <location>
        <begin position="99"/>
        <end position="121"/>
    </location>
</feature>